<reference evidence="2" key="1">
    <citation type="submission" date="2018-05" db="EMBL/GenBank/DDBJ databases">
        <title>Draft genome of Mucuna pruriens seed.</title>
        <authorList>
            <person name="Nnadi N.E."/>
            <person name="Vos R."/>
            <person name="Hasami M.H."/>
            <person name="Devisetty U.K."/>
            <person name="Aguiy J.C."/>
        </authorList>
    </citation>
    <scope>NUCLEOTIDE SEQUENCE [LARGE SCALE GENOMIC DNA]</scope>
    <source>
        <strain evidence="2">JCA_2017</strain>
    </source>
</reference>
<feature type="non-terminal residue" evidence="2">
    <location>
        <position position="1"/>
    </location>
</feature>
<keyword evidence="3" id="KW-1185">Reference proteome</keyword>
<comment type="caution">
    <text evidence="2">The sequence shown here is derived from an EMBL/GenBank/DDBJ whole genome shotgun (WGS) entry which is preliminary data.</text>
</comment>
<dbReference type="PANTHER" id="PTHR35046:SF26">
    <property type="entry name" value="RNA-DIRECTED DNA POLYMERASE"/>
    <property type="match status" value="1"/>
</dbReference>
<gene>
    <name evidence="2" type="ORF">CR513_46475</name>
</gene>
<evidence type="ECO:0000256" key="1">
    <source>
        <dbReference type="SAM" id="MobiDB-lite"/>
    </source>
</evidence>
<sequence>MKVALTIANVLESNETTVARFLHVASNALSDWGNGTLPPNAPNKSTMVMREDENVESESFREESLSSSEGESSSVYLTDEGDILMVRKLLSTQVNEDKKSQRENIFHSLCHVKRKLFSLIIDGGSNVNVASFRLVEKLNLPTLAHPKPYNLQWLSKKGEMIMKEFGSDVYAQEASRHSSFELRINSFQELKFDTHLGRHDKHGNETKHMEVKALQVLMIKESLKRLKGEVRGFA</sequence>
<evidence type="ECO:0000313" key="2">
    <source>
        <dbReference type="EMBL" id="RDX73856.1"/>
    </source>
</evidence>
<dbReference type="AlphaFoldDB" id="A0A371F6E0"/>
<accession>A0A371F6E0</accession>
<dbReference type="Proteomes" id="UP000257109">
    <property type="component" value="Unassembled WGS sequence"/>
</dbReference>
<dbReference type="OrthoDB" id="1747743at2759"/>
<feature type="region of interest" description="Disordered" evidence="1">
    <location>
        <begin position="51"/>
        <end position="73"/>
    </location>
</feature>
<evidence type="ECO:0000313" key="3">
    <source>
        <dbReference type="Proteomes" id="UP000257109"/>
    </source>
</evidence>
<dbReference type="EMBL" id="QJKJ01010379">
    <property type="protein sequence ID" value="RDX73856.1"/>
    <property type="molecule type" value="Genomic_DNA"/>
</dbReference>
<proteinExistence type="predicted"/>
<protein>
    <submittedName>
        <fullName evidence="2">Uncharacterized protein</fullName>
    </submittedName>
</protein>
<dbReference type="PANTHER" id="PTHR35046">
    <property type="entry name" value="ZINC KNUCKLE (CCHC-TYPE) FAMILY PROTEIN"/>
    <property type="match status" value="1"/>
</dbReference>
<organism evidence="2 3">
    <name type="scientific">Mucuna pruriens</name>
    <name type="common">Velvet bean</name>
    <name type="synonym">Dolichos pruriens</name>
    <dbReference type="NCBI Taxonomy" id="157652"/>
    <lineage>
        <taxon>Eukaryota</taxon>
        <taxon>Viridiplantae</taxon>
        <taxon>Streptophyta</taxon>
        <taxon>Embryophyta</taxon>
        <taxon>Tracheophyta</taxon>
        <taxon>Spermatophyta</taxon>
        <taxon>Magnoliopsida</taxon>
        <taxon>eudicotyledons</taxon>
        <taxon>Gunneridae</taxon>
        <taxon>Pentapetalae</taxon>
        <taxon>rosids</taxon>
        <taxon>fabids</taxon>
        <taxon>Fabales</taxon>
        <taxon>Fabaceae</taxon>
        <taxon>Papilionoideae</taxon>
        <taxon>50 kb inversion clade</taxon>
        <taxon>NPAAA clade</taxon>
        <taxon>indigoferoid/millettioid clade</taxon>
        <taxon>Phaseoleae</taxon>
        <taxon>Mucuna</taxon>
    </lineage>
</organism>
<name>A0A371F6E0_MUCPR</name>